<dbReference type="PANTHER" id="PTHR31126">
    <property type="entry name" value="TYROSINE-PROTEIN PHOSPHATASE"/>
    <property type="match status" value="1"/>
</dbReference>
<evidence type="ECO:0000256" key="2">
    <source>
        <dbReference type="SAM" id="SignalP"/>
    </source>
</evidence>
<dbReference type="AlphaFoldDB" id="A0A9D2HUH4"/>
<sequence>MYKNLLNGLTLTLLLSACGGATPHITVVCEENNVGNSIVQWKTQPALQGQVKVFASTDPENIPETTPVASANIADQWTVVVNNDPSKRYYYTLLFDNRYRAHVASRNINMPGTQNFRDLGGYPVYPRHKRIRWGMLYRSAQMDLSNPATVQKLQNLGIRTIIDLRDSTERTPNSLPPDTGLREVNIPIQAGSLKHILEGINSHSICSDTVYRIVERINRHIVSQHASDFRRMFDILSERQNYPVVIHCTTGKGRTGIASALILAALGVNDEIIMDDYCLSKDFFNITTAASYAYHLPTSSQEAITTVYSARENFLNAAKDEIERRYGGVDNYLQYAVGLQKKDLKQLRDILLVKDEERVHIGTTRTPLLLSSPALPFLRN</sequence>
<dbReference type="PROSITE" id="PS00383">
    <property type="entry name" value="TYR_PHOSPHATASE_1"/>
    <property type="match status" value="1"/>
</dbReference>
<dbReference type="InterPro" id="IPR000387">
    <property type="entry name" value="Tyr_Pase_dom"/>
</dbReference>
<dbReference type="InterPro" id="IPR016130">
    <property type="entry name" value="Tyr_Pase_AS"/>
</dbReference>
<dbReference type="InterPro" id="IPR029021">
    <property type="entry name" value="Prot-tyrosine_phosphatase-like"/>
</dbReference>
<dbReference type="GO" id="GO:0004721">
    <property type="term" value="F:phosphoprotein phosphatase activity"/>
    <property type="evidence" value="ECO:0007669"/>
    <property type="project" value="InterPro"/>
</dbReference>
<comment type="similarity">
    <text evidence="1">Belongs to the protein-tyrosine phosphatase family.</text>
</comment>
<protein>
    <submittedName>
        <fullName evidence="4">Tyrosine-protein phosphatase</fullName>
    </submittedName>
</protein>
<dbReference type="PROSITE" id="PS51257">
    <property type="entry name" value="PROKAR_LIPOPROTEIN"/>
    <property type="match status" value="1"/>
</dbReference>
<feature type="domain" description="Tyrosine specific protein phosphatases" evidence="3">
    <location>
        <begin position="227"/>
        <end position="269"/>
    </location>
</feature>
<feature type="signal peptide" evidence="2">
    <location>
        <begin position="1"/>
        <end position="21"/>
    </location>
</feature>
<dbReference type="InterPro" id="IPR026893">
    <property type="entry name" value="Tyr/Ser_Pase_IphP-type"/>
</dbReference>
<reference evidence="4" key="2">
    <citation type="submission" date="2021-04" db="EMBL/GenBank/DDBJ databases">
        <authorList>
            <person name="Gilroy R."/>
        </authorList>
    </citation>
    <scope>NUCLEOTIDE SEQUENCE</scope>
    <source>
        <strain evidence="4">ChiHjej12B11-9795</strain>
    </source>
</reference>
<dbReference type="Pfam" id="PF13350">
    <property type="entry name" value="Y_phosphatase3"/>
    <property type="match status" value="1"/>
</dbReference>
<dbReference type="EMBL" id="DWZI01000035">
    <property type="protein sequence ID" value="HJA85750.1"/>
    <property type="molecule type" value="Genomic_DNA"/>
</dbReference>
<dbReference type="SUPFAM" id="SSF52799">
    <property type="entry name" value="(Phosphotyrosine protein) phosphatases II"/>
    <property type="match status" value="1"/>
</dbReference>
<evidence type="ECO:0000313" key="5">
    <source>
        <dbReference type="Proteomes" id="UP000823862"/>
    </source>
</evidence>
<gene>
    <name evidence="4" type="ORF">H9950_06100</name>
</gene>
<dbReference type="Proteomes" id="UP000823862">
    <property type="component" value="Unassembled WGS sequence"/>
</dbReference>
<dbReference type="Gene3D" id="3.90.190.10">
    <property type="entry name" value="Protein tyrosine phosphatase superfamily"/>
    <property type="match status" value="1"/>
</dbReference>
<evidence type="ECO:0000256" key="1">
    <source>
        <dbReference type="ARBA" id="ARBA00009580"/>
    </source>
</evidence>
<name>A0A9D2HUH4_9BACE</name>
<proteinExistence type="inferred from homology"/>
<keyword evidence="2" id="KW-0732">Signal</keyword>
<dbReference type="PROSITE" id="PS50056">
    <property type="entry name" value="TYR_PHOSPHATASE_2"/>
    <property type="match status" value="1"/>
</dbReference>
<accession>A0A9D2HUH4</accession>
<organism evidence="4 5">
    <name type="scientific">Candidatus Bacteroides avicola</name>
    <dbReference type="NCBI Taxonomy" id="2838468"/>
    <lineage>
        <taxon>Bacteria</taxon>
        <taxon>Pseudomonadati</taxon>
        <taxon>Bacteroidota</taxon>
        <taxon>Bacteroidia</taxon>
        <taxon>Bacteroidales</taxon>
        <taxon>Bacteroidaceae</taxon>
        <taxon>Bacteroides</taxon>
    </lineage>
</organism>
<feature type="chain" id="PRO_5038561840" evidence="2">
    <location>
        <begin position="22"/>
        <end position="380"/>
    </location>
</feature>
<evidence type="ECO:0000313" key="4">
    <source>
        <dbReference type="EMBL" id="HJA85750.1"/>
    </source>
</evidence>
<reference evidence="4" key="1">
    <citation type="journal article" date="2021" name="PeerJ">
        <title>Extensive microbial diversity within the chicken gut microbiome revealed by metagenomics and culture.</title>
        <authorList>
            <person name="Gilroy R."/>
            <person name="Ravi A."/>
            <person name="Getino M."/>
            <person name="Pursley I."/>
            <person name="Horton D.L."/>
            <person name="Alikhan N.F."/>
            <person name="Baker D."/>
            <person name="Gharbi K."/>
            <person name="Hall N."/>
            <person name="Watson M."/>
            <person name="Adriaenssens E.M."/>
            <person name="Foster-Nyarko E."/>
            <person name="Jarju S."/>
            <person name="Secka A."/>
            <person name="Antonio M."/>
            <person name="Oren A."/>
            <person name="Chaudhuri R.R."/>
            <person name="La Ragione R."/>
            <person name="Hildebrand F."/>
            <person name="Pallen M.J."/>
        </authorList>
    </citation>
    <scope>NUCLEOTIDE SEQUENCE</scope>
    <source>
        <strain evidence="4">ChiHjej12B11-9795</strain>
    </source>
</reference>
<comment type="caution">
    <text evidence="4">The sequence shown here is derived from an EMBL/GenBank/DDBJ whole genome shotgun (WGS) entry which is preliminary data.</text>
</comment>
<evidence type="ECO:0000259" key="3">
    <source>
        <dbReference type="PROSITE" id="PS50056"/>
    </source>
</evidence>
<dbReference type="PANTHER" id="PTHR31126:SF1">
    <property type="entry name" value="TYROSINE SPECIFIC PROTEIN PHOSPHATASES DOMAIN-CONTAINING PROTEIN"/>
    <property type="match status" value="1"/>
</dbReference>